<dbReference type="SUPFAM" id="SSF53901">
    <property type="entry name" value="Thiolase-like"/>
    <property type="match status" value="1"/>
</dbReference>
<dbReference type="SMART" id="SM00827">
    <property type="entry name" value="PKS_AT"/>
    <property type="match status" value="1"/>
</dbReference>
<evidence type="ECO:0000256" key="4">
    <source>
        <dbReference type="ARBA" id="ARBA00023194"/>
    </source>
</evidence>
<dbReference type="InterPro" id="IPR014031">
    <property type="entry name" value="Ketoacyl_synth_C"/>
</dbReference>
<keyword evidence="4" id="KW-0045">Antibiotic biosynthesis</keyword>
<dbReference type="SUPFAM" id="SSF52151">
    <property type="entry name" value="FabD/lysophospholipase-like"/>
    <property type="match status" value="1"/>
</dbReference>
<accession>A0ABV9BT26</accession>
<evidence type="ECO:0000259" key="8">
    <source>
        <dbReference type="PROSITE" id="PS52004"/>
    </source>
</evidence>
<evidence type="ECO:0000256" key="1">
    <source>
        <dbReference type="ARBA" id="ARBA00022450"/>
    </source>
</evidence>
<dbReference type="PROSITE" id="PS00606">
    <property type="entry name" value="KS3_1"/>
    <property type="match status" value="1"/>
</dbReference>
<dbReference type="InterPro" id="IPR029058">
    <property type="entry name" value="AB_hydrolase_fold"/>
</dbReference>
<dbReference type="InterPro" id="IPR009081">
    <property type="entry name" value="PP-bd_ACP"/>
</dbReference>
<dbReference type="SUPFAM" id="SSF53474">
    <property type="entry name" value="alpha/beta-Hydrolases"/>
    <property type="match status" value="1"/>
</dbReference>
<dbReference type="Pfam" id="PF02801">
    <property type="entry name" value="Ketoacyl-synt_C"/>
    <property type="match status" value="1"/>
</dbReference>
<dbReference type="SMART" id="SM00824">
    <property type="entry name" value="PKS_TE"/>
    <property type="match status" value="1"/>
</dbReference>
<dbReference type="InterPro" id="IPR036736">
    <property type="entry name" value="ACP-like_sf"/>
</dbReference>
<dbReference type="Pfam" id="PF00698">
    <property type="entry name" value="Acyl_transf_1"/>
    <property type="match status" value="1"/>
</dbReference>
<dbReference type="InterPro" id="IPR014043">
    <property type="entry name" value="Acyl_transferase_dom"/>
</dbReference>
<organism evidence="9 10">
    <name type="scientific">Streptomyces ehimensis</name>
    <dbReference type="NCBI Taxonomy" id="68195"/>
    <lineage>
        <taxon>Bacteria</taxon>
        <taxon>Bacillati</taxon>
        <taxon>Actinomycetota</taxon>
        <taxon>Actinomycetes</taxon>
        <taxon>Kitasatosporales</taxon>
        <taxon>Streptomycetaceae</taxon>
        <taxon>Streptomyces</taxon>
    </lineage>
</organism>
<proteinExistence type="predicted"/>
<keyword evidence="3" id="KW-0808">Transferase</keyword>
<dbReference type="SMART" id="SM00825">
    <property type="entry name" value="PKS_KS"/>
    <property type="match status" value="1"/>
</dbReference>
<reference evidence="10" key="1">
    <citation type="journal article" date="2019" name="Int. J. Syst. Evol. Microbiol.">
        <title>The Global Catalogue of Microorganisms (GCM) 10K type strain sequencing project: providing services to taxonomists for standard genome sequencing and annotation.</title>
        <authorList>
            <consortium name="The Broad Institute Genomics Platform"/>
            <consortium name="The Broad Institute Genome Sequencing Center for Infectious Disease"/>
            <person name="Wu L."/>
            <person name="Ma J."/>
        </authorList>
    </citation>
    <scope>NUCLEOTIDE SEQUENCE [LARGE SCALE GENOMIC DNA]</scope>
    <source>
        <strain evidence="10">CECT 8064</strain>
    </source>
</reference>
<dbReference type="Gene3D" id="3.40.366.10">
    <property type="entry name" value="Malonyl-Coenzyme A Acyl Carrier Protein, domain 2"/>
    <property type="match status" value="1"/>
</dbReference>
<dbReference type="Pfam" id="PF16197">
    <property type="entry name" value="KAsynt_C_assoc"/>
    <property type="match status" value="1"/>
</dbReference>
<dbReference type="InterPro" id="IPR020841">
    <property type="entry name" value="PKS_Beta-ketoAc_synthase_dom"/>
</dbReference>
<dbReference type="PROSITE" id="PS52004">
    <property type="entry name" value="KS3_2"/>
    <property type="match status" value="1"/>
</dbReference>
<dbReference type="InterPro" id="IPR016035">
    <property type="entry name" value="Acyl_Trfase/lysoPLipase"/>
</dbReference>
<dbReference type="RefSeq" id="WP_417923849.1">
    <property type="nucleotide sequence ID" value="NZ_JBHSFS010000017.1"/>
</dbReference>
<gene>
    <name evidence="9" type="ORF">ACFPEN_29505</name>
</gene>
<dbReference type="Pfam" id="PF00550">
    <property type="entry name" value="PP-binding"/>
    <property type="match status" value="1"/>
</dbReference>
<dbReference type="CDD" id="cd00833">
    <property type="entry name" value="PKS"/>
    <property type="match status" value="1"/>
</dbReference>
<dbReference type="PROSITE" id="PS50075">
    <property type="entry name" value="CARRIER"/>
    <property type="match status" value="1"/>
</dbReference>
<dbReference type="InterPro" id="IPR016039">
    <property type="entry name" value="Thiolase-like"/>
</dbReference>
<dbReference type="PANTHER" id="PTHR43775">
    <property type="entry name" value="FATTY ACID SYNTHASE"/>
    <property type="match status" value="1"/>
</dbReference>
<dbReference type="Gene3D" id="3.30.70.250">
    <property type="entry name" value="Malonyl-CoA ACP transacylase, ACP-binding"/>
    <property type="match status" value="1"/>
</dbReference>
<evidence type="ECO:0000256" key="5">
    <source>
        <dbReference type="ARBA" id="ARBA00023315"/>
    </source>
</evidence>
<dbReference type="Proteomes" id="UP001595990">
    <property type="component" value="Unassembled WGS sequence"/>
</dbReference>
<dbReference type="InterPro" id="IPR001031">
    <property type="entry name" value="Thioesterase"/>
</dbReference>
<comment type="caution">
    <text evidence="9">The sequence shown here is derived from an EMBL/GenBank/DDBJ whole genome shotgun (WGS) entry which is preliminary data.</text>
</comment>
<protein>
    <submittedName>
        <fullName evidence="9">Type I polyketide synthase</fullName>
    </submittedName>
</protein>
<evidence type="ECO:0000256" key="3">
    <source>
        <dbReference type="ARBA" id="ARBA00022679"/>
    </source>
</evidence>
<feature type="domain" description="Ketosynthase family 3 (KS3)" evidence="8">
    <location>
        <begin position="10"/>
        <end position="433"/>
    </location>
</feature>
<dbReference type="InterPro" id="IPR001227">
    <property type="entry name" value="Ac_transferase_dom_sf"/>
</dbReference>
<feature type="domain" description="Carrier" evidence="7">
    <location>
        <begin position="924"/>
        <end position="999"/>
    </location>
</feature>
<evidence type="ECO:0000256" key="2">
    <source>
        <dbReference type="ARBA" id="ARBA00022553"/>
    </source>
</evidence>
<dbReference type="InterPro" id="IPR018201">
    <property type="entry name" value="Ketoacyl_synth_AS"/>
</dbReference>
<keyword evidence="1" id="KW-0596">Phosphopantetheine</keyword>
<name>A0ABV9BT26_9ACTN</name>
<keyword evidence="5" id="KW-0012">Acyltransferase</keyword>
<dbReference type="Gene3D" id="1.10.1200.10">
    <property type="entry name" value="ACP-like"/>
    <property type="match status" value="1"/>
</dbReference>
<dbReference type="EMBL" id="JBHSFS010000017">
    <property type="protein sequence ID" value="MFC4517048.1"/>
    <property type="molecule type" value="Genomic_DNA"/>
</dbReference>
<dbReference type="InterPro" id="IPR020802">
    <property type="entry name" value="TesA-like"/>
</dbReference>
<evidence type="ECO:0000313" key="10">
    <source>
        <dbReference type="Proteomes" id="UP001595990"/>
    </source>
</evidence>
<dbReference type="InterPro" id="IPR032821">
    <property type="entry name" value="PKS_assoc"/>
</dbReference>
<sequence length="1262" mass="132478">MSLDDAMGLENAIAITGMSCRLPGARDVEEFWRNLRDGTDSISRFGRDELLAAGVDPVLADHPDFVPARGVIADGDRFDWEHFGYSASEAEGIDPQQRVFLECAAQALDDAGVDPARAEGWIGVYAGCDVAAAPPVAGADPARATMRIIGYEKDFLATRVAYKLGLRGPAVTVQTACSTSLVAVHQACRALLGYECDTALAGGVTVRLPEAGGYLYQDGNILSRDGVCRPFDASASGTVSSSGVGVVVLKRLSDALAQGDRVIAVIHGSAVNNDGGEKIGFTAPSVTGQRDVIELALAQAGVDPERIGYVEAHGTGTRVGDPVELAALTAAYRTETGREGRDSPCLLGAAKANIGHTGAASGVAGLIKTALMLHHREFVPTPHFERPNPELKLDTTPFRISTELRPWVSEGPRLAGVSSFGVGGTNAHLVLGEAPPSSGESGGELVAEPAVLCLSASSPEALASLRERLADRLDEQLDASDAPVPALVDVARTLAARRRFRHRVTVVADRPATAARRLREAERSAVAGRDPETAFLFPGQGALRAGYGRGAHALLPVFRDVFEDFRAQARRRFDVDLAPVLDPATPAEWFADTRHQQLGLFVLGYGLARQLESWEVRPAALFGYSVGEYTAAAVAGVWSPADALGLVWERARAMHEAPPGRMLALRIDAARAAALLGPDVSLAVDGGDHVVLSGSVRAITELAVAQRGQGVEGRLLTTEHAFHSSSMASSADVLRRAVAGTAHRAPQVPFVSNLTGGWAEPAAVGDPAYWAGQLLGTVRLADGLRTLTGGGARVLVELGPGDALSRQAVGSGVAAGARDDGGTAVPLLGRDPEREESAVLRGLGRLWESGVEVPWEEVRPGGGRGRLVSLPPHPMGGTRSRPAPHRDPVEAAGEVPVGAEPVGGGQAPVRVAATAVRRPGAEPDRSDDLARRLAEVWRASLGADSVLDGDDYYEQGGSSLMVVGLLAEVRARTGVQVPAAAVATSLTFGQLVAMVRERTTPDTSSSDRTAVPDVPGLTLLREGGPRAPLFLIAASDGGTLSYRHLAAALDGSRPVYGLESPGMRDRRRTLYRLEQIAAHQIGVLRRARPDGPYLLGGWSFGAMVAHEMTRQLAAEGARVELLLAIDGYLPDTGGRPVATLPSWLKQALSFQLEARVKRGRSRLLGGGPALTTAAGVSGLVRVHNANLTAMLRHRPRPAPCDLVLFKAAADEAVCAELARRLAPLYRGGVRVEPVPGDHWSALGPEHAATLAGRLSAHLDALG</sequence>
<dbReference type="Gene3D" id="3.30.70.3290">
    <property type="match status" value="1"/>
</dbReference>
<dbReference type="InterPro" id="IPR050091">
    <property type="entry name" value="PKS_NRPS_Biosynth_Enz"/>
</dbReference>
<dbReference type="Gene3D" id="3.40.47.10">
    <property type="match status" value="1"/>
</dbReference>
<feature type="region of interest" description="Disordered" evidence="6">
    <location>
        <begin position="864"/>
        <end position="888"/>
    </location>
</feature>
<dbReference type="Pfam" id="PF00109">
    <property type="entry name" value="ketoacyl-synt"/>
    <property type="match status" value="1"/>
</dbReference>
<evidence type="ECO:0000313" key="9">
    <source>
        <dbReference type="EMBL" id="MFC4517048.1"/>
    </source>
</evidence>
<keyword evidence="10" id="KW-1185">Reference proteome</keyword>
<dbReference type="SUPFAM" id="SSF47336">
    <property type="entry name" value="ACP-like"/>
    <property type="match status" value="1"/>
</dbReference>
<evidence type="ECO:0000259" key="7">
    <source>
        <dbReference type="PROSITE" id="PS50075"/>
    </source>
</evidence>
<dbReference type="InterPro" id="IPR014030">
    <property type="entry name" value="Ketoacyl_synth_N"/>
</dbReference>
<dbReference type="Pfam" id="PF00975">
    <property type="entry name" value="Thioesterase"/>
    <property type="match status" value="1"/>
</dbReference>
<dbReference type="Gene3D" id="3.40.50.1820">
    <property type="entry name" value="alpha/beta hydrolase"/>
    <property type="match status" value="1"/>
</dbReference>
<evidence type="ECO:0000256" key="6">
    <source>
        <dbReference type="SAM" id="MobiDB-lite"/>
    </source>
</evidence>
<keyword evidence="2" id="KW-0597">Phosphoprotein</keyword>
<dbReference type="PANTHER" id="PTHR43775:SF37">
    <property type="entry name" value="SI:DKEY-61P9.11"/>
    <property type="match status" value="1"/>
</dbReference>